<feature type="DNA-binding region" description="OmpR/PhoB-type" evidence="3">
    <location>
        <begin position="23"/>
        <end position="122"/>
    </location>
</feature>
<feature type="compositionally biased region" description="Low complexity" evidence="4">
    <location>
        <begin position="273"/>
        <end position="285"/>
    </location>
</feature>
<dbReference type="Gene3D" id="1.25.40.10">
    <property type="entry name" value="Tetratricopeptide repeat domain"/>
    <property type="match status" value="2"/>
</dbReference>
<dbReference type="PANTHER" id="PTHR47691">
    <property type="entry name" value="REGULATOR-RELATED"/>
    <property type="match status" value="1"/>
</dbReference>
<evidence type="ECO:0000259" key="5">
    <source>
        <dbReference type="PROSITE" id="PS51755"/>
    </source>
</evidence>
<dbReference type="Gene3D" id="3.40.50.300">
    <property type="entry name" value="P-loop containing nucleotide triphosphate hydrolases"/>
    <property type="match status" value="1"/>
</dbReference>
<protein>
    <submittedName>
        <fullName evidence="6">ATPase</fullName>
    </submittedName>
</protein>
<dbReference type="InterPro" id="IPR001867">
    <property type="entry name" value="OmpR/PhoB-type_DNA-bd"/>
</dbReference>
<dbReference type="PRINTS" id="PR00364">
    <property type="entry name" value="DISEASERSIST"/>
</dbReference>
<organism evidence="6 7">
    <name type="scientific">Nocardioides silvaticus</name>
    <dbReference type="NCBI Taxonomy" id="2201891"/>
    <lineage>
        <taxon>Bacteria</taxon>
        <taxon>Bacillati</taxon>
        <taxon>Actinomycetota</taxon>
        <taxon>Actinomycetes</taxon>
        <taxon>Propionibacteriales</taxon>
        <taxon>Nocardioidaceae</taxon>
        <taxon>Nocardioides</taxon>
    </lineage>
</organism>
<evidence type="ECO:0000256" key="3">
    <source>
        <dbReference type="PROSITE-ProRule" id="PRU01091"/>
    </source>
</evidence>
<dbReference type="Pfam" id="PF03704">
    <property type="entry name" value="BTAD"/>
    <property type="match status" value="1"/>
</dbReference>
<comment type="similarity">
    <text evidence="1">Belongs to the AfsR/DnrI/RedD regulatory family.</text>
</comment>
<name>A0A316TH63_9ACTN</name>
<dbReference type="EMBL" id="QGDD01000002">
    <property type="protein sequence ID" value="PWN03903.1"/>
    <property type="molecule type" value="Genomic_DNA"/>
</dbReference>
<dbReference type="Pfam" id="PF00486">
    <property type="entry name" value="Trans_reg_C"/>
    <property type="match status" value="1"/>
</dbReference>
<dbReference type="CDD" id="cd15831">
    <property type="entry name" value="BTAD"/>
    <property type="match status" value="1"/>
</dbReference>
<dbReference type="Gene3D" id="1.10.10.10">
    <property type="entry name" value="Winged helix-like DNA-binding domain superfamily/Winged helix DNA-binding domain"/>
    <property type="match status" value="1"/>
</dbReference>
<dbReference type="GO" id="GO:0003677">
    <property type="term" value="F:DNA binding"/>
    <property type="evidence" value="ECO:0007669"/>
    <property type="project" value="UniProtKB-UniRule"/>
</dbReference>
<dbReference type="PANTHER" id="PTHR47691:SF3">
    <property type="entry name" value="HTH-TYPE TRANSCRIPTIONAL REGULATOR RV0890C-RELATED"/>
    <property type="match status" value="1"/>
</dbReference>
<evidence type="ECO:0000313" key="7">
    <source>
        <dbReference type="Proteomes" id="UP000245507"/>
    </source>
</evidence>
<feature type="domain" description="OmpR/PhoB-type" evidence="5">
    <location>
        <begin position="23"/>
        <end position="122"/>
    </location>
</feature>
<dbReference type="InterPro" id="IPR011990">
    <property type="entry name" value="TPR-like_helical_dom_sf"/>
</dbReference>
<keyword evidence="7" id="KW-1185">Reference proteome</keyword>
<keyword evidence="2 3" id="KW-0238">DNA-binding</keyword>
<evidence type="ECO:0000256" key="4">
    <source>
        <dbReference type="SAM" id="MobiDB-lite"/>
    </source>
</evidence>
<dbReference type="SUPFAM" id="SSF46894">
    <property type="entry name" value="C-terminal effector domain of the bipartite response regulators"/>
    <property type="match status" value="1"/>
</dbReference>
<dbReference type="SMART" id="SM00862">
    <property type="entry name" value="Trans_reg_C"/>
    <property type="match status" value="1"/>
</dbReference>
<dbReference type="PROSITE" id="PS51755">
    <property type="entry name" value="OMPR_PHOB"/>
    <property type="match status" value="1"/>
</dbReference>
<evidence type="ECO:0000256" key="2">
    <source>
        <dbReference type="ARBA" id="ARBA00023125"/>
    </source>
</evidence>
<dbReference type="GO" id="GO:0000160">
    <property type="term" value="P:phosphorelay signal transduction system"/>
    <property type="evidence" value="ECO:0007669"/>
    <property type="project" value="InterPro"/>
</dbReference>
<evidence type="ECO:0000313" key="6">
    <source>
        <dbReference type="EMBL" id="PWN03903.1"/>
    </source>
</evidence>
<accession>A0A316TH63</accession>
<reference evidence="6 7" key="1">
    <citation type="submission" date="2018-05" db="EMBL/GenBank/DDBJ databases">
        <title>Nocardioides silvaticus genome.</title>
        <authorList>
            <person name="Li C."/>
            <person name="Wang G."/>
        </authorList>
    </citation>
    <scope>NUCLEOTIDE SEQUENCE [LARGE SCALE GENOMIC DNA]</scope>
    <source>
        <strain evidence="6 7">CCTCC AB 2018079</strain>
    </source>
</reference>
<gene>
    <name evidence="6" type="ORF">DJ010_07565</name>
</gene>
<dbReference type="InterPro" id="IPR036388">
    <property type="entry name" value="WH-like_DNA-bd_sf"/>
</dbReference>
<dbReference type="Proteomes" id="UP000245507">
    <property type="component" value="Unassembled WGS sequence"/>
</dbReference>
<dbReference type="GO" id="GO:0006355">
    <property type="term" value="P:regulation of DNA-templated transcription"/>
    <property type="evidence" value="ECO:0007669"/>
    <property type="project" value="InterPro"/>
</dbReference>
<dbReference type="SUPFAM" id="SSF48452">
    <property type="entry name" value="TPR-like"/>
    <property type="match status" value="2"/>
</dbReference>
<dbReference type="InterPro" id="IPR005158">
    <property type="entry name" value="BTAD"/>
</dbReference>
<sequence>MNRGNREKSPVQLRHRRRVPDPAAVDRTSLPLRVDLLGPLALRVRGTEVDVPGVRRRTLLALLALAAGRVVGADRLVDGLWPDAPPDNAVQALYSHVSRLRGHLGPLADRLERHGGGYLLRLEPGELDLDAARRLGTAIGDGRPPVEAAALGRAALELWRGPALEEFRAVPELEVEAVAVEELRLRLVDDLLEARLATGEHGIVVDSARATAAAPLRERTALLHVRALAAEGRTADAMAAAQDFRRRVIEEAGLDPSPALAELEQQVAAGGLAPASAAPPAASTTPTPPSRPARRVRSEGPLVGRRHERAEVTRLLSTHGMVTLAGPGGVGKTRLSLDIAADPHEPGLPAVVVDLAAVDRPERVCQAVVTTLGLRLDGDATADEIAGALSEAHLLVVLDNCEHVSDAARRLVEALGRGAAGVAVLATSRASLNAAGEYVVRLQPLSVPRDATDPAAFDRHDAVRAFVEHARRRRPDFDLATADPDDLVEVLQRLDGLPLGIELAARQVAVMPLRDVRERLSRALDLATGRGDRDDERQRTLRATIDSSYCLLAPGEQALLRALAPFPGGADLATVEAVADDLGPAVDVADPVDALHRLVDVSLLTADPVSGRYRLLYTVRAFLLDELTRLGELERAEERFLDRCLTVAVDVGRRIMGPEEVAMDAHLRAELDNFRAARDVARTRGRDDVLVGITLALEEGSIWRDLRELWAWALELADDPRLAGHESEVEVVGAAGEAARLVGDLDRARTLAERAIALAGPDATPAQLHRPLRVLGSVAHFRGDFARAAELWVRSGEGRRVVSGAWLASAALATAYGGDHERARELLDRAHPAIRRSGCGSHAAFAAYVEGELRATTSPAEAVGCYLEAIEMARRAGTTFVVGVASVALASARTRLGDLPAAARDFAELLDLWQRTGHATQLWTTARNAAGLLAEAGRHRTAALLLMVADVQPGAAAVGPSIARHSSRVYVSVDDLVPAQELTSVRAEADRLTAGEVLDRARAELMAVAG</sequence>
<dbReference type="InterPro" id="IPR027417">
    <property type="entry name" value="P-loop_NTPase"/>
</dbReference>
<feature type="region of interest" description="Disordered" evidence="4">
    <location>
        <begin position="272"/>
        <end position="309"/>
    </location>
</feature>
<feature type="region of interest" description="Disordered" evidence="4">
    <location>
        <begin position="1"/>
        <end position="24"/>
    </location>
</feature>
<dbReference type="AlphaFoldDB" id="A0A316TH63"/>
<dbReference type="SUPFAM" id="SSF52540">
    <property type="entry name" value="P-loop containing nucleoside triphosphate hydrolases"/>
    <property type="match status" value="1"/>
</dbReference>
<evidence type="ECO:0000256" key="1">
    <source>
        <dbReference type="ARBA" id="ARBA00005820"/>
    </source>
</evidence>
<comment type="caution">
    <text evidence="6">The sequence shown here is derived from an EMBL/GenBank/DDBJ whole genome shotgun (WGS) entry which is preliminary data.</text>
</comment>
<proteinExistence type="inferred from homology"/>
<dbReference type="InterPro" id="IPR016032">
    <property type="entry name" value="Sig_transdc_resp-reg_C-effctor"/>
</dbReference>
<dbReference type="SMART" id="SM01043">
    <property type="entry name" value="BTAD"/>
    <property type="match status" value="1"/>
</dbReference>